<organism evidence="2 3">
    <name type="scientific">Phycomyces blakesleeanus (strain ATCC 8743b / DSM 1359 / FGSC 10004 / NBRC 33097 / NRRL 1555)</name>
    <dbReference type="NCBI Taxonomy" id="763407"/>
    <lineage>
        <taxon>Eukaryota</taxon>
        <taxon>Fungi</taxon>
        <taxon>Fungi incertae sedis</taxon>
        <taxon>Mucoromycota</taxon>
        <taxon>Mucoromycotina</taxon>
        <taxon>Mucoromycetes</taxon>
        <taxon>Mucorales</taxon>
        <taxon>Phycomycetaceae</taxon>
        <taxon>Phycomyces</taxon>
    </lineage>
</organism>
<dbReference type="AlphaFoldDB" id="A0A167K9J2"/>
<dbReference type="EMBL" id="KV440999">
    <property type="protein sequence ID" value="OAD67546.1"/>
    <property type="molecule type" value="Genomic_DNA"/>
</dbReference>
<dbReference type="GeneID" id="29004374"/>
<accession>A0A167K9J2</accession>
<keyword evidence="3" id="KW-1185">Reference proteome</keyword>
<reference evidence="3" key="1">
    <citation type="submission" date="2015-06" db="EMBL/GenBank/DDBJ databases">
        <title>Expansion of signal transduction pathways in fungi by whole-genome duplication.</title>
        <authorList>
            <consortium name="DOE Joint Genome Institute"/>
            <person name="Corrochano L.M."/>
            <person name="Kuo A."/>
            <person name="Marcet-Houben M."/>
            <person name="Polaino S."/>
            <person name="Salamov A."/>
            <person name="Villalobos J.M."/>
            <person name="Alvarez M.I."/>
            <person name="Avalos J."/>
            <person name="Benito E.P."/>
            <person name="Benoit I."/>
            <person name="Burger G."/>
            <person name="Camino L.P."/>
            <person name="Canovas D."/>
            <person name="Cerda-Olmedo E."/>
            <person name="Cheng J.-F."/>
            <person name="Dominguez A."/>
            <person name="Elias M."/>
            <person name="Eslava A.P."/>
            <person name="Glaser F."/>
            <person name="Grimwood J."/>
            <person name="Gutierrez G."/>
            <person name="Heitman J."/>
            <person name="Henrissat B."/>
            <person name="Iturriaga E.A."/>
            <person name="Lang B.F."/>
            <person name="Lavin J.L."/>
            <person name="Lee S."/>
            <person name="Li W."/>
            <person name="Lindquist E."/>
            <person name="Lopez-Garcia S."/>
            <person name="Luque E.M."/>
            <person name="Marcos A.T."/>
            <person name="Martin J."/>
            <person name="McCluskey K."/>
            <person name="Medina H.R."/>
            <person name="Miralles-Duran A."/>
            <person name="Miyazaki A."/>
            <person name="Munoz-Torres E."/>
            <person name="Oguiza J.A."/>
            <person name="Ohm R."/>
            <person name="Olmedo M."/>
            <person name="Orejas M."/>
            <person name="Ortiz-Castellanos L."/>
            <person name="Pisabarro A.G."/>
            <person name="Rodriguez-Romero J."/>
            <person name="Ruiz-Herrera J."/>
            <person name="Ruiz-Vazquez R."/>
            <person name="Sanz C."/>
            <person name="Schackwitz W."/>
            <person name="Schmutz J."/>
            <person name="Shahriari M."/>
            <person name="Shelest E."/>
            <person name="Silva-Franco F."/>
            <person name="Soanes D."/>
            <person name="Syed K."/>
            <person name="Tagua V.G."/>
            <person name="Talbot N.J."/>
            <person name="Thon M."/>
            <person name="De vries R.P."/>
            <person name="Wiebenga A."/>
            <person name="Yadav J.S."/>
            <person name="Braun E.L."/>
            <person name="Baker S."/>
            <person name="Garre V."/>
            <person name="Horwitz B."/>
            <person name="Torres-Martinez S."/>
            <person name="Idnurm A."/>
            <person name="Herrera-Estrella A."/>
            <person name="Gabaldon T."/>
            <person name="Grigoriev I.V."/>
        </authorList>
    </citation>
    <scope>NUCLEOTIDE SEQUENCE [LARGE SCALE GENOMIC DNA]</scope>
    <source>
        <strain evidence="3">NRRL 1555(-)</strain>
    </source>
</reference>
<gene>
    <name evidence="2" type="ORF">PHYBLDRAFT_79490</name>
</gene>
<name>A0A167K9J2_PHYB8</name>
<dbReference type="InParanoid" id="A0A167K9J2"/>
<sequence>MKITIVDSRYNIPTRYLRLRIPNQRGRLLFLWPAISKFNKYIKVGFRVNRMTWNMWHRQSLTQIKPIAQRHSALLLSSNTRSSSQSAISTLHTSETIPRQSISNSTNDKTESAQPNDDSISESNSSSRSSSSYTPFFESQLGNTRHSLSGETSGLRRCKTHYANLYQYFAHNIKT</sequence>
<feature type="compositionally biased region" description="Polar residues" evidence="1">
    <location>
        <begin position="92"/>
        <end position="118"/>
    </location>
</feature>
<feature type="compositionally biased region" description="Low complexity" evidence="1">
    <location>
        <begin position="121"/>
        <end position="132"/>
    </location>
</feature>
<dbReference type="RefSeq" id="XP_018285586.1">
    <property type="nucleotide sequence ID" value="XM_018443469.1"/>
</dbReference>
<dbReference type="VEuPathDB" id="FungiDB:PHYBLDRAFT_79490"/>
<dbReference type="Proteomes" id="UP000077315">
    <property type="component" value="Unassembled WGS sequence"/>
</dbReference>
<evidence type="ECO:0000313" key="3">
    <source>
        <dbReference type="Proteomes" id="UP000077315"/>
    </source>
</evidence>
<proteinExistence type="predicted"/>
<evidence type="ECO:0000313" key="2">
    <source>
        <dbReference type="EMBL" id="OAD67546.1"/>
    </source>
</evidence>
<evidence type="ECO:0000256" key="1">
    <source>
        <dbReference type="SAM" id="MobiDB-lite"/>
    </source>
</evidence>
<feature type="region of interest" description="Disordered" evidence="1">
    <location>
        <begin position="87"/>
        <end position="138"/>
    </location>
</feature>
<dbReference type="OrthoDB" id="10429119at2759"/>
<protein>
    <submittedName>
        <fullName evidence="2">Uncharacterized protein</fullName>
    </submittedName>
</protein>